<feature type="domain" description="ABC transporter" evidence="4">
    <location>
        <begin position="21"/>
        <end position="255"/>
    </location>
</feature>
<dbReference type="InterPro" id="IPR030921">
    <property type="entry name" value="LPS_export_LptB"/>
</dbReference>
<comment type="caution">
    <text evidence="5">The sequence shown here is derived from an EMBL/GenBank/DDBJ whole genome shotgun (WGS) entry which is preliminary data.</text>
</comment>
<dbReference type="CDD" id="cd03218">
    <property type="entry name" value="ABC_YhbG"/>
    <property type="match status" value="1"/>
</dbReference>
<proteinExistence type="predicted"/>
<dbReference type="PANTHER" id="PTHR45772:SF10">
    <property type="entry name" value="LIPOPOLYSACCHARIDE EXPORT SYSTEM ATP-BINDING PROTEIN LPTB"/>
    <property type="match status" value="1"/>
</dbReference>
<dbReference type="EMBL" id="CASHTH010002487">
    <property type="protein sequence ID" value="CAI8030593.1"/>
    <property type="molecule type" value="Genomic_DNA"/>
</dbReference>
<feature type="non-terminal residue" evidence="5">
    <location>
        <position position="1"/>
    </location>
</feature>
<dbReference type="GO" id="GO:0005524">
    <property type="term" value="F:ATP binding"/>
    <property type="evidence" value="ECO:0007669"/>
    <property type="project" value="UniProtKB-KW"/>
</dbReference>
<name>A0AA35WQY9_GEOBA</name>
<dbReference type="SUPFAM" id="SSF52540">
    <property type="entry name" value="P-loop containing nucleoside triphosphate hydrolases"/>
    <property type="match status" value="1"/>
</dbReference>
<keyword evidence="3 5" id="KW-0067">ATP-binding</keyword>
<dbReference type="FunFam" id="3.40.50.300:FF:000151">
    <property type="entry name" value="Lipopolysaccharide ABC transporter ATP-binding protein"/>
    <property type="match status" value="1"/>
</dbReference>
<accession>A0AA35WQY9</accession>
<dbReference type="PROSITE" id="PS50893">
    <property type="entry name" value="ABC_TRANSPORTER_2"/>
    <property type="match status" value="1"/>
</dbReference>
<keyword evidence="6" id="KW-1185">Reference proteome</keyword>
<dbReference type="PROSITE" id="PS00211">
    <property type="entry name" value="ABC_TRANSPORTER_1"/>
    <property type="match status" value="1"/>
</dbReference>
<protein>
    <submittedName>
        <fullName evidence="5">Lipopolysaccharide export system ATP-binding protein LptB</fullName>
    </submittedName>
</protein>
<evidence type="ECO:0000313" key="5">
    <source>
        <dbReference type="EMBL" id="CAI8030593.1"/>
    </source>
</evidence>
<dbReference type="GO" id="GO:0016887">
    <property type="term" value="F:ATP hydrolysis activity"/>
    <property type="evidence" value="ECO:0007669"/>
    <property type="project" value="InterPro"/>
</dbReference>
<dbReference type="Proteomes" id="UP001174909">
    <property type="component" value="Unassembled WGS sequence"/>
</dbReference>
<dbReference type="InterPro" id="IPR017871">
    <property type="entry name" value="ABC_transporter-like_CS"/>
</dbReference>
<dbReference type="InterPro" id="IPR003439">
    <property type="entry name" value="ABC_transporter-like_ATP-bd"/>
</dbReference>
<keyword evidence="1" id="KW-0813">Transport</keyword>
<dbReference type="AlphaFoldDB" id="A0AA35WQY9"/>
<dbReference type="NCBIfam" id="TIGR04406">
    <property type="entry name" value="LPS_export_lptB"/>
    <property type="match status" value="1"/>
</dbReference>
<evidence type="ECO:0000256" key="2">
    <source>
        <dbReference type="ARBA" id="ARBA00022741"/>
    </source>
</evidence>
<evidence type="ECO:0000259" key="4">
    <source>
        <dbReference type="PROSITE" id="PS50893"/>
    </source>
</evidence>
<dbReference type="PANTHER" id="PTHR45772">
    <property type="entry name" value="CONSERVED COMPONENT OF ABC TRANSPORTER FOR NATURAL AMINO ACIDS-RELATED"/>
    <property type="match status" value="1"/>
</dbReference>
<dbReference type="Pfam" id="PF00005">
    <property type="entry name" value="ABC_tran"/>
    <property type="match status" value="1"/>
</dbReference>
<evidence type="ECO:0000256" key="3">
    <source>
        <dbReference type="ARBA" id="ARBA00022840"/>
    </source>
</evidence>
<dbReference type="SMART" id="SM00382">
    <property type="entry name" value="AAA"/>
    <property type="match status" value="1"/>
</dbReference>
<dbReference type="GO" id="GO:0055085">
    <property type="term" value="P:transmembrane transport"/>
    <property type="evidence" value="ECO:0007669"/>
    <property type="project" value="InterPro"/>
</dbReference>
<organism evidence="5 6">
    <name type="scientific">Geodia barretti</name>
    <name type="common">Barrett's horny sponge</name>
    <dbReference type="NCBI Taxonomy" id="519541"/>
    <lineage>
        <taxon>Eukaryota</taxon>
        <taxon>Metazoa</taxon>
        <taxon>Porifera</taxon>
        <taxon>Demospongiae</taxon>
        <taxon>Heteroscleromorpha</taxon>
        <taxon>Tetractinellida</taxon>
        <taxon>Astrophorina</taxon>
        <taxon>Geodiidae</taxon>
        <taxon>Geodia</taxon>
    </lineage>
</organism>
<dbReference type="InterPro" id="IPR027417">
    <property type="entry name" value="P-loop_NTPase"/>
</dbReference>
<keyword evidence="2" id="KW-0547">Nucleotide-binding</keyword>
<gene>
    <name evidence="5" type="ORF">GBAR_LOCUS17328</name>
</gene>
<sequence>SRIHKNWIHKNRRRQKTVAVLQTHDLVKSYTRRGPIVVDRVNLEVETGEIVGLLGPNGAGKSTTFYMVVGLIRPNAGQIIYDNEDITFLPMYKRARRGIGYLAQETSIFRKLTVKQNIEAILEVREIPKKERGPRSEQLMEELGISELADRKAYTLSGGECRRAEIARALAASPSFILLDEPFSGIDPIAVQDIKQLILHLRDRNLGVLITDHNAAEMLGIVDRAYLITDGKITLKGTPEALVESEIAREQYLGHNFELRRSRI</sequence>
<reference evidence="5" key="1">
    <citation type="submission" date="2023-03" db="EMBL/GenBank/DDBJ databases">
        <authorList>
            <person name="Steffen K."/>
            <person name="Cardenas P."/>
        </authorList>
    </citation>
    <scope>NUCLEOTIDE SEQUENCE</scope>
</reference>
<dbReference type="InterPro" id="IPR051120">
    <property type="entry name" value="ABC_AA/LPS_Transport"/>
</dbReference>
<evidence type="ECO:0000313" key="6">
    <source>
        <dbReference type="Proteomes" id="UP001174909"/>
    </source>
</evidence>
<dbReference type="InterPro" id="IPR003593">
    <property type="entry name" value="AAA+_ATPase"/>
</dbReference>
<dbReference type="GO" id="GO:0043190">
    <property type="term" value="C:ATP-binding cassette (ABC) transporter complex"/>
    <property type="evidence" value="ECO:0007669"/>
    <property type="project" value="InterPro"/>
</dbReference>
<evidence type="ECO:0000256" key="1">
    <source>
        <dbReference type="ARBA" id="ARBA00022448"/>
    </source>
</evidence>
<dbReference type="Gene3D" id="3.40.50.300">
    <property type="entry name" value="P-loop containing nucleotide triphosphate hydrolases"/>
    <property type="match status" value="1"/>
</dbReference>